<keyword evidence="2" id="KW-0805">Transcription regulation</keyword>
<dbReference type="PANTHER" id="PTHR43133">
    <property type="entry name" value="RNA POLYMERASE ECF-TYPE SIGMA FACTO"/>
    <property type="match status" value="1"/>
</dbReference>
<dbReference type="InterPro" id="IPR013324">
    <property type="entry name" value="RNA_pol_sigma_r3/r4-like"/>
</dbReference>
<dbReference type="Gene3D" id="1.10.10.10">
    <property type="entry name" value="Winged helix-like DNA-binding domain superfamily/Winged helix DNA-binding domain"/>
    <property type="match status" value="1"/>
</dbReference>
<accession>A0A1I3PXH5</accession>
<evidence type="ECO:0000256" key="4">
    <source>
        <dbReference type="ARBA" id="ARBA00023125"/>
    </source>
</evidence>
<evidence type="ECO:0000259" key="6">
    <source>
        <dbReference type="Pfam" id="PF04542"/>
    </source>
</evidence>
<evidence type="ECO:0000256" key="1">
    <source>
        <dbReference type="ARBA" id="ARBA00010641"/>
    </source>
</evidence>
<dbReference type="Pfam" id="PF04542">
    <property type="entry name" value="Sigma70_r2"/>
    <property type="match status" value="1"/>
</dbReference>
<gene>
    <name evidence="8" type="ORF">SAMN05421835_10485</name>
</gene>
<name>A0A1I3PXH5_9PSEU</name>
<feature type="domain" description="RNA polymerase sigma-70 region 2" evidence="6">
    <location>
        <begin position="21"/>
        <end position="78"/>
    </location>
</feature>
<sequence length="174" mass="19502">MGHRTARGDEEFAEFVLASSARLTHAAYLLTSDRHHAEDAVQTVLARTYAAWKRVRHKDAYGYARRVLVNHLIDNWRRPIRELPTDDVPEVRAPDRPESLALDRRWLAELLDGLTGRERAVIVLRHYFDLPEADVAAELGVSLGTVKSTNSRALAKLRVAAGDEARESCGGVPR</sequence>
<dbReference type="SUPFAM" id="SSF88659">
    <property type="entry name" value="Sigma3 and sigma4 domains of RNA polymerase sigma factors"/>
    <property type="match status" value="1"/>
</dbReference>
<evidence type="ECO:0000313" key="9">
    <source>
        <dbReference type="Proteomes" id="UP000199025"/>
    </source>
</evidence>
<keyword evidence="4" id="KW-0238">DNA-binding</keyword>
<proteinExistence type="inferred from homology"/>
<dbReference type="PANTHER" id="PTHR43133:SF50">
    <property type="entry name" value="ECF RNA POLYMERASE SIGMA FACTOR SIGM"/>
    <property type="match status" value="1"/>
</dbReference>
<dbReference type="CDD" id="cd06171">
    <property type="entry name" value="Sigma70_r4"/>
    <property type="match status" value="1"/>
</dbReference>
<dbReference type="Pfam" id="PF08281">
    <property type="entry name" value="Sigma70_r4_2"/>
    <property type="match status" value="1"/>
</dbReference>
<comment type="similarity">
    <text evidence="1">Belongs to the sigma-70 factor family. ECF subfamily.</text>
</comment>
<reference evidence="8 9" key="1">
    <citation type="submission" date="2016-10" db="EMBL/GenBank/DDBJ databases">
        <authorList>
            <person name="de Groot N.N."/>
        </authorList>
    </citation>
    <scope>NUCLEOTIDE SEQUENCE [LARGE SCALE GENOMIC DNA]</scope>
    <source>
        <strain evidence="8 9">DSM 44468</strain>
    </source>
</reference>
<evidence type="ECO:0000256" key="3">
    <source>
        <dbReference type="ARBA" id="ARBA00023082"/>
    </source>
</evidence>
<dbReference type="OrthoDB" id="3478828at2"/>
<evidence type="ECO:0000256" key="2">
    <source>
        <dbReference type="ARBA" id="ARBA00023015"/>
    </source>
</evidence>
<dbReference type="NCBIfam" id="TIGR02937">
    <property type="entry name" value="sigma70-ECF"/>
    <property type="match status" value="1"/>
</dbReference>
<protein>
    <submittedName>
        <fullName evidence="8">RNA polymerase sigma-70 factor, sigma-E family</fullName>
    </submittedName>
</protein>
<keyword evidence="9" id="KW-1185">Reference proteome</keyword>
<dbReference type="GO" id="GO:0016987">
    <property type="term" value="F:sigma factor activity"/>
    <property type="evidence" value="ECO:0007669"/>
    <property type="project" value="UniProtKB-KW"/>
</dbReference>
<dbReference type="InterPro" id="IPR007627">
    <property type="entry name" value="RNA_pol_sigma70_r2"/>
</dbReference>
<dbReference type="InterPro" id="IPR014325">
    <property type="entry name" value="RNA_pol_sigma-E_actinobac"/>
</dbReference>
<evidence type="ECO:0000259" key="7">
    <source>
        <dbReference type="Pfam" id="PF08281"/>
    </source>
</evidence>
<dbReference type="InterPro" id="IPR039425">
    <property type="entry name" value="RNA_pol_sigma-70-like"/>
</dbReference>
<organism evidence="8 9">
    <name type="scientific">Amycolatopsis sacchari</name>
    <dbReference type="NCBI Taxonomy" id="115433"/>
    <lineage>
        <taxon>Bacteria</taxon>
        <taxon>Bacillati</taxon>
        <taxon>Actinomycetota</taxon>
        <taxon>Actinomycetes</taxon>
        <taxon>Pseudonocardiales</taxon>
        <taxon>Pseudonocardiaceae</taxon>
        <taxon>Amycolatopsis</taxon>
    </lineage>
</organism>
<dbReference type="SUPFAM" id="SSF88946">
    <property type="entry name" value="Sigma2 domain of RNA polymerase sigma factors"/>
    <property type="match status" value="1"/>
</dbReference>
<dbReference type="STRING" id="115433.SAMN05421835_10485"/>
<feature type="domain" description="RNA polymerase sigma factor 70 region 4 type 2" evidence="7">
    <location>
        <begin position="105"/>
        <end position="157"/>
    </location>
</feature>
<dbReference type="GO" id="GO:0003677">
    <property type="term" value="F:DNA binding"/>
    <property type="evidence" value="ECO:0007669"/>
    <property type="project" value="UniProtKB-KW"/>
</dbReference>
<evidence type="ECO:0000256" key="5">
    <source>
        <dbReference type="ARBA" id="ARBA00023163"/>
    </source>
</evidence>
<dbReference type="EMBL" id="FORP01000004">
    <property type="protein sequence ID" value="SFJ26140.1"/>
    <property type="molecule type" value="Genomic_DNA"/>
</dbReference>
<keyword evidence="5" id="KW-0804">Transcription</keyword>
<dbReference type="RefSeq" id="WP_091505302.1">
    <property type="nucleotide sequence ID" value="NZ_CBDQZW010000022.1"/>
</dbReference>
<dbReference type="InterPro" id="IPR013249">
    <property type="entry name" value="RNA_pol_sigma70_r4_t2"/>
</dbReference>
<dbReference type="InterPro" id="IPR036388">
    <property type="entry name" value="WH-like_DNA-bd_sf"/>
</dbReference>
<dbReference type="AlphaFoldDB" id="A0A1I3PXH5"/>
<dbReference type="NCBIfam" id="TIGR02983">
    <property type="entry name" value="SigE-fam_strep"/>
    <property type="match status" value="1"/>
</dbReference>
<dbReference type="Gene3D" id="1.10.1740.10">
    <property type="match status" value="1"/>
</dbReference>
<dbReference type="InterPro" id="IPR014284">
    <property type="entry name" value="RNA_pol_sigma-70_dom"/>
</dbReference>
<dbReference type="Proteomes" id="UP000199025">
    <property type="component" value="Unassembled WGS sequence"/>
</dbReference>
<dbReference type="GO" id="GO:0006352">
    <property type="term" value="P:DNA-templated transcription initiation"/>
    <property type="evidence" value="ECO:0007669"/>
    <property type="project" value="InterPro"/>
</dbReference>
<dbReference type="InterPro" id="IPR013325">
    <property type="entry name" value="RNA_pol_sigma_r2"/>
</dbReference>
<evidence type="ECO:0000313" key="8">
    <source>
        <dbReference type="EMBL" id="SFJ26140.1"/>
    </source>
</evidence>
<keyword evidence="3" id="KW-0731">Sigma factor</keyword>